<dbReference type="GeneID" id="89927008"/>
<dbReference type="PANTHER" id="PTHR46191:SF2">
    <property type="entry name" value="HALOACID DEHALOGENASE-LIKE HYDROLASE DOMAIN-CONTAINING PROTEIN 3"/>
    <property type="match status" value="1"/>
</dbReference>
<dbReference type="AlphaFoldDB" id="A0AAV9PCL7"/>
<organism evidence="1 2">
    <name type="scientific">Saxophila tyrrhenica</name>
    <dbReference type="NCBI Taxonomy" id="1690608"/>
    <lineage>
        <taxon>Eukaryota</taxon>
        <taxon>Fungi</taxon>
        <taxon>Dikarya</taxon>
        <taxon>Ascomycota</taxon>
        <taxon>Pezizomycotina</taxon>
        <taxon>Dothideomycetes</taxon>
        <taxon>Dothideomycetidae</taxon>
        <taxon>Mycosphaerellales</taxon>
        <taxon>Extremaceae</taxon>
        <taxon>Saxophila</taxon>
    </lineage>
</organism>
<sequence>MNAEKWWTNIIHNTFQPLLRPNEQLPSELIPKLLHRFWSDEGYMLLPDVPLVLRGARNLQSLRYDRVVVGVITNSDDRVPDVLTSLGLKVSPLRYGDSKAEGGNWDVDFTVMSYDVGHEKPDRRIFEAAEGMLDVVRGAGAAASAEGDGWEKVYVGDEYDKDVVGAVDAGWKAVLINDSQDAKVEWCDA</sequence>
<accession>A0AAV9PCL7</accession>
<dbReference type="InterPro" id="IPR036412">
    <property type="entry name" value="HAD-like_sf"/>
</dbReference>
<comment type="caution">
    <text evidence="1">The sequence shown here is derived from an EMBL/GenBank/DDBJ whole genome shotgun (WGS) entry which is preliminary data.</text>
</comment>
<reference evidence="1 2" key="1">
    <citation type="submission" date="2023-08" db="EMBL/GenBank/DDBJ databases">
        <title>Black Yeasts Isolated from many extreme environments.</title>
        <authorList>
            <person name="Coleine C."/>
            <person name="Stajich J.E."/>
            <person name="Selbmann L."/>
        </authorList>
    </citation>
    <scope>NUCLEOTIDE SEQUENCE [LARGE SCALE GENOMIC DNA]</scope>
    <source>
        <strain evidence="1 2">CCFEE 5935</strain>
    </source>
</reference>
<dbReference type="PANTHER" id="PTHR46191">
    <property type="match status" value="1"/>
</dbReference>
<dbReference type="InterPro" id="IPR044924">
    <property type="entry name" value="HAD-SF_hydro_IA_REG-2-like_cap"/>
</dbReference>
<name>A0AAV9PCL7_9PEZI</name>
<dbReference type="EMBL" id="JAVRRT010000008">
    <property type="protein sequence ID" value="KAK5169689.1"/>
    <property type="molecule type" value="Genomic_DNA"/>
</dbReference>
<dbReference type="SUPFAM" id="SSF56784">
    <property type="entry name" value="HAD-like"/>
    <property type="match status" value="1"/>
</dbReference>
<proteinExistence type="predicted"/>
<dbReference type="Proteomes" id="UP001337655">
    <property type="component" value="Unassembled WGS sequence"/>
</dbReference>
<gene>
    <name evidence="1" type="ORF">LTR77_005667</name>
</gene>
<evidence type="ECO:0000313" key="1">
    <source>
        <dbReference type="EMBL" id="KAK5169689.1"/>
    </source>
</evidence>
<dbReference type="InterPro" id="IPR051828">
    <property type="entry name" value="HAD-like_hydrolase_domain"/>
</dbReference>
<dbReference type="RefSeq" id="XP_064659035.1">
    <property type="nucleotide sequence ID" value="XM_064802910.1"/>
</dbReference>
<dbReference type="Gene3D" id="3.40.50.1000">
    <property type="entry name" value="HAD superfamily/HAD-like"/>
    <property type="match status" value="1"/>
</dbReference>
<keyword evidence="2" id="KW-1185">Reference proteome</keyword>
<dbReference type="Gene3D" id="1.10.150.720">
    <property type="entry name" value="Haloacid dehalogenase-like hydrolase"/>
    <property type="match status" value="1"/>
</dbReference>
<dbReference type="GO" id="GO:0005634">
    <property type="term" value="C:nucleus"/>
    <property type="evidence" value="ECO:0007669"/>
    <property type="project" value="TreeGrafter"/>
</dbReference>
<dbReference type="InterPro" id="IPR023214">
    <property type="entry name" value="HAD_sf"/>
</dbReference>
<evidence type="ECO:0000313" key="2">
    <source>
        <dbReference type="Proteomes" id="UP001337655"/>
    </source>
</evidence>
<protein>
    <submittedName>
        <fullName evidence="1">Uncharacterized protein</fullName>
    </submittedName>
</protein>
<dbReference type="Pfam" id="PF13242">
    <property type="entry name" value="Hydrolase_like"/>
    <property type="match status" value="1"/>
</dbReference>